<dbReference type="EMBL" id="CAFBLT010000001">
    <property type="protein sequence ID" value="CAB4860426.1"/>
    <property type="molecule type" value="Genomic_DNA"/>
</dbReference>
<name>A0A6J7CRL1_9ZZZZ</name>
<protein>
    <submittedName>
        <fullName evidence="2">Unannotated protein</fullName>
    </submittedName>
</protein>
<dbReference type="EMBL" id="CAFABE010000098">
    <property type="protein sequence ID" value="CAB4833636.1"/>
    <property type="molecule type" value="Genomic_DNA"/>
</dbReference>
<sequence>MTETSRELLPPALSSLSRDAKRPIDQSCSLVLGWDNSLGRDVFGISLIVELVREAKKILDRNIHQVFGDDDRPTEAFGCLISPLGFRSGRRTWNQVSEH</sequence>
<dbReference type="EMBL" id="CAFBPM010000028">
    <property type="protein sequence ID" value="CAB5032039.1"/>
    <property type="molecule type" value="Genomic_DNA"/>
</dbReference>
<proteinExistence type="predicted"/>
<evidence type="ECO:0000313" key="3">
    <source>
        <dbReference type="EMBL" id="CAB5032039.1"/>
    </source>
</evidence>
<reference evidence="2" key="1">
    <citation type="submission" date="2020-05" db="EMBL/GenBank/DDBJ databases">
        <authorList>
            <person name="Chiriac C."/>
            <person name="Salcher M."/>
            <person name="Ghai R."/>
            <person name="Kavagutti S V."/>
        </authorList>
    </citation>
    <scope>NUCLEOTIDE SEQUENCE</scope>
</reference>
<evidence type="ECO:0000313" key="1">
    <source>
        <dbReference type="EMBL" id="CAB4833636.1"/>
    </source>
</evidence>
<dbReference type="AlphaFoldDB" id="A0A6J7CRL1"/>
<gene>
    <name evidence="1" type="ORF">UFOPK3164_01503</name>
    <name evidence="2" type="ORF">UFOPK3427_00149</name>
    <name evidence="3" type="ORF">UFOPK4112_01775</name>
</gene>
<accession>A0A6J7CRL1</accession>
<evidence type="ECO:0000313" key="2">
    <source>
        <dbReference type="EMBL" id="CAB4860426.1"/>
    </source>
</evidence>
<organism evidence="2">
    <name type="scientific">freshwater metagenome</name>
    <dbReference type="NCBI Taxonomy" id="449393"/>
    <lineage>
        <taxon>unclassified sequences</taxon>
        <taxon>metagenomes</taxon>
        <taxon>ecological metagenomes</taxon>
    </lineage>
</organism>